<protein>
    <submittedName>
        <fullName evidence="7">Octaprenyl-diphosphate synthase/geranylgeranyl diphosphate synthase type I</fullName>
    </submittedName>
</protein>
<organism evidence="7 8">
    <name type="scientific">Acidipila rosea</name>
    <dbReference type="NCBI Taxonomy" id="768535"/>
    <lineage>
        <taxon>Bacteria</taxon>
        <taxon>Pseudomonadati</taxon>
        <taxon>Acidobacteriota</taxon>
        <taxon>Terriglobia</taxon>
        <taxon>Terriglobales</taxon>
        <taxon>Acidobacteriaceae</taxon>
        <taxon>Acidipila</taxon>
    </lineage>
</organism>
<comment type="similarity">
    <text evidence="2 6">Belongs to the FPP/GGPP synthase family.</text>
</comment>
<dbReference type="CDD" id="cd00685">
    <property type="entry name" value="Trans_IPPS_HT"/>
    <property type="match status" value="1"/>
</dbReference>
<dbReference type="SFLD" id="SFLDS00005">
    <property type="entry name" value="Isoprenoid_Synthase_Type_I"/>
    <property type="match status" value="1"/>
</dbReference>
<keyword evidence="5" id="KW-0460">Magnesium</keyword>
<gene>
    <name evidence="7" type="ORF">C7378_0032</name>
</gene>
<keyword evidence="3 6" id="KW-0808">Transferase</keyword>
<dbReference type="GO" id="GO:0004659">
    <property type="term" value="F:prenyltransferase activity"/>
    <property type="evidence" value="ECO:0007669"/>
    <property type="project" value="InterPro"/>
</dbReference>
<accession>A0A4R1LE04</accession>
<comment type="cofactor">
    <cofactor evidence="1">
        <name>Mg(2+)</name>
        <dbReference type="ChEBI" id="CHEBI:18420"/>
    </cofactor>
</comment>
<proteinExistence type="inferred from homology"/>
<evidence type="ECO:0000256" key="3">
    <source>
        <dbReference type="ARBA" id="ARBA00022679"/>
    </source>
</evidence>
<keyword evidence="4" id="KW-0479">Metal-binding</keyword>
<evidence type="ECO:0000313" key="8">
    <source>
        <dbReference type="Proteomes" id="UP000295210"/>
    </source>
</evidence>
<dbReference type="AlphaFoldDB" id="A0A4R1LE04"/>
<name>A0A4R1LE04_9BACT</name>
<evidence type="ECO:0000256" key="2">
    <source>
        <dbReference type="ARBA" id="ARBA00006706"/>
    </source>
</evidence>
<comment type="caution">
    <text evidence="7">The sequence shown here is derived from an EMBL/GenBank/DDBJ whole genome shotgun (WGS) entry which is preliminary data.</text>
</comment>
<reference evidence="7 8" key="1">
    <citation type="submission" date="2019-03" db="EMBL/GenBank/DDBJ databases">
        <title>Genomic Encyclopedia of Type Strains, Phase IV (KMG-IV): sequencing the most valuable type-strain genomes for metagenomic binning, comparative biology and taxonomic classification.</title>
        <authorList>
            <person name="Goeker M."/>
        </authorList>
    </citation>
    <scope>NUCLEOTIDE SEQUENCE [LARGE SCALE GENOMIC DNA]</scope>
    <source>
        <strain evidence="7 8">DSM 103428</strain>
    </source>
</reference>
<dbReference type="GO" id="GO:0008299">
    <property type="term" value="P:isoprenoid biosynthetic process"/>
    <property type="evidence" value="ECO:0007669"/>
    <property type="project" value="InterPro"/>
</dbReference>
<dbReference type="EMBL" id="SMGK01000001">
    <property type="protein sequence ID" value="TCK75053.1"/>
    <property type="molecule type" value="Genomic_DNA"/>
</dbReference>
<dbReference type="Pfam" id="PF00348">
    <property type="entry name" value="polyprenyl_synt"/>
    <property type="match status" value="1"/>
</dbReference>
<evidence type="ECO:0000313" key="7">
    <source>
        <dbReference type="EMBL" id="TCK75053.1"/>
    </source>
</evidence>
<dbReference type="Proteomes" id="UP000295210">
    <property type="component" value="Unassembled WGS sequence"/>
</dbReference>
<dbReference type="RefSeq" id="WP_131990531.1">
    <property type="nucleotide sequence ID" value="NZ_SMGK01000001.1"/>
</dbReference>
<sequence length="335" mass="36303">MSDPAVVLTSPLPSGLEQIAHGYYPLLQACRQDIGRELADAPAADRLLRYFERGKMVRPLLIFLATAAVGGRASAAIHAAAALEMLHVAALIHDDIVDGADERRGLTTLHKTMGEAVALIVGDYLILRSMDTLAQPTEGADPECVMRALGLLTYHAQECCKGQIRELEPAPDSSEQQYYAIVREKTASQFVAAVSLGATLGRASFDELKALRSFAVNTGIAFQIRDDELDITGDSVLLGKPAGNSIAAGRPLLPIIYLEKHGSPAAVIRYDEMQQQCASRDQLVALLEQEGALERTRRVEKRFVENALAALGRLRPTPERDAMGALALYSIERNC</sequence>
<dbReference type="InterPro" id="IPR008949">
    <property type="entry name" value="Isoprenoid_synthase_dom_sf"/>
</dbReference>
<evidence type="ECO:0000256" key="6">
    <source>
        <dbReference type="RuleBase" id="RU004466"/>
    </source>
</evidence>
<dbReference type="PANTHER" id="PTHR12001:SF85">
    <property type="entry name" value="SHORT CHAIN ISOPRENYL DIPHOSPHATE SYNTHASE"/>
    <property type="match status" value="1"/>
</dbReference>
<dbReference type="InterPro" id="IPR033749">
    <property type="entry name" value="Polyprenyl_synt_CS"/>
</dbReference>
<keyword evidence="8" id="KW-1185">Reference proteome</keyword>
<dbReference type="PANTHER" id="PTHR12001">
    <property type="entry name" value="GERANYLGERANYL PYROPHOSPHATE SYNTHASE"/>
    <property type="match status" value="1"/>
</dbReference>
<dbReference type="Gene3D" id="1.10.600.10">
    <property type="entry name" value="Farnesyl Diphosphate Synthase"/>
    <property type="match status" value="1"/>
</dbReference>
<dbReference type="GO" id="GO:0046872">
    <property type="term" value="F:metal ion binding"/>
    <property type="evidence" value="ECO:0007669"/>
    <property type="project" value="UniProtKB-KW"/>
</dbReference>
<evidence type="ECO:0000256" key="4">
    <source>
        <dbReference type="ARBA" id="ARBA00022723"/>
    </source>
</evidence>
<dbReference type="OrthoDB" id="9805316at2"/>
<dbReference type="InterPro" id="IPR000092">
    <property type="entry name" value="Polyprenyl_synt"/>
</dbReference>
<evidence type="ECO:0000256" key="1">
    <source>
        <dbReference type="ARBA" id="ARBA00001946"/>
    </source>
</evidence>
<dbReference type="PROSITE" id="PS00723">
    <property type="entry name" value="POLYPRENYL_SYNTHASE_1"/>
    <property type="match status" value="1"/>
</dbReference>
<dbReference type="SUPFAM" id="SSF48576">
    <property type="entry name" value="Terpenoid synthases"/>
    <property type="match status" value="1"/>
</dbReference>
<evidence type="ECO:0000256" key="5">
    <source>
        <dbReference type="ARBA" id="ARBA00022842"/>
    </source>
</evidence>